<keyword evidence="9" id="KW-0479">Metal-binding</keyword>
<gene>
    <name evidence="17" type="ORF">PF327_09375</name>
</gene>
<evidence type="ECO:0000256" key="9">
    <source>
        <dbReference type="ARBA" id="ARBA00022723"/>
    </source>
</evidence>
<evidence type="ECO:0000256" key="1">
    <source>
        <dbReference type="ARBA" id="ARBA00004429"/>
    </source>
</evidence>
<evidence type="ECO:0000256" key="15">
    <source>
        <dbReference type="SAM" id="Phobius"/>
    </source>
</evidence>
<feature type="transmembrane region" description="Helical" evidence="15">
    <location>
        <begin position="87"/>
        <end position="106"/>
    </location>
</feature>
<proteinExistence type="inferred from homology"/>
<evidence type="ECO:0000313" key="17">
    <source>
        <dbReference type="EMBL" id="MDM5264405.1"/>
    </source>
</evidence>
<evidence type="ECO:0000256" key="14">
    <source>
        <dbReference type="ARBA" id="ARBA00045720"/>
    </source>
</evidence>
<protein>
    <recommendedName>
        <fullName evidence="3">Mercuric transport protein MerT</fullName>
    </recommendedName>
    <alternativeName>
        <fullName evidence="13">Mercury ion transport protein</fullName>
    </alternativeName>
</protein>
<dbReference type="InterPro" id="IPR003457">
    <property type="entry name" value="Transprt_MerT"/>
</dbReference>
<dbReference type="Proteomes" id="UP001169066">
    <property type="component" value="Unassembled WGS sequence"/>
</dbReference>
<keyword evidence="6" id="KW-1003">Cell membrane</keyword>
<dbReference type="SUPFAM" id="SSF52821">
    <property type="entry name" value="Rhodanese/Cell cycle control phosphatase"/>
    <property type="match status" value="1"/>
</dbReference>
<keyword evidence="10" id="KW-0476">Mercury</keyword>
<evidence type="ECO:0000256" key="2">
    <source>
        <dbReference type="ARBA" id="ARBA00008224"/>
    </source>
</evidence>
<keyword evidence="7" id="KW-0997">Cell inner membrane</keyword>
<dbReference type="Gene3D" id="3.40.250.10">
    <property type="entry name" value="Rhodanese-like domain"/>
    <property type="match status" value="1"/>
</dbReference>
<evidence type="ECO:0000256" key="5">
    <source>
        <dbReference type="ARBA" id="ARBA00022466"/>
    </source>
</evidence>
<dbReference type="PANTHER" id="PTHR44086:SF10">
    <property type="entry name" value="THIOSULFATE SULFURTRANSFERASE_RHODANESE-LIKE DOMAIN-CONTAINING PROTEIN 3"/>
    <property type="match status" value="1"/>
</dbReference>
<keyword evidence="4" id="KW-0813">Transport</keyword>
<dbReference type="Pfam" id="PF02411">
    <property type="entry name" value="MerT"/>
    <property type="match status" value="1"/>
</dbReference>
<feature type="transmembrane region" description="Helical" evidence="15">
    <location>
        <begin position="44"/>
        <end position="61"/>
    </location>
</feature>
<dbReference type="CDD" id="cd00158">
    <property type="entry name" value="RHOD"/>
    <property type="match status" value="1"/>
</dbReference>
<dbReference type="PROSITE" id="PS50206">
    <property type="entry name" value="RHODANESE_3"/>
    <property type="match status" value="1"/>
</dbReference>
<dbReference type="SMART" id="SM00450">
    <property type="entry name" value="RHOD"/>
    <property type="match status" value="1"/>
</dbReference>
<evidence type="ECO:0000256" key="4">
    <source>
        <dbReference type="ARBA" id="ARBA00022448"/>
    </source>
</evidence>
<evidence type="ECO:0000256" key="7">
    <source>
        <dbReference type="ARBA" id="ARBA00022519"/>
    </source>
</evidence>
<dbReference type="RefSeq" id="WP_289402311.1">
    <property type="nucleotide sequence ID" value="NZ_JAQIBC010000008.1"/>
</dbReference>
<keyword evidence="11 15" id="KW-1133">Transmembrane helix</keyword>
<dbReference type="InterPro" id="IPR001763">
    <property type="entry name" value="Rhodanese-like_dom"/>
</dbReference>
<comment type="subcellular location">
    <subcellularLocation>
        <location evidence="1">Cell inner membrane</location>
        <topology evidence="1">Multi-pass membrane protein</topology>
    </subcellularLocation>
</comment>
<feature type="domain" description="Rhodanese" evidence="16">
    <location>
        <begin position="200"/>
        <end position="292"/>
    </location>
</feature>
<keyword evidence="12 15" id="KW-0472">Membrane</keyword>
<keyword evidence="8 15" id="KW-0812">Transmembrane</keyword>
<dbReference type="InterPro" id="IPR036873">
    <property type="entry name" value="Rhodanese-like_dom_sf"/>
</dbReference>
<evidence type="ECO:0000256" key="6">
    <source>
        <dbReference type="ARBA" id="ARBA00022475"/>
    </source>
</evidence>
<evidence type="ECO:0000256" key="11">
    <source>
        <dbReference type="ARBA" id="ARBA00022989"/>
    </source>
</evidence>
<dbReference type="PANTHER" id="PTHR44086">
    <property type="entry name" value="THIOSULFATE SULFURTRANSFERASE RDL2, MITOCHONDRIAL-RELATED"/>
    <property type="match status" value="1"/>
</dbReference>
<keyword evidence="5" id="KW-0475">Mercuric resistance</keyword>
<dbReference type="Gene3D" id="1.10.287.910">
    <property type="entry name" value="bacterial mercury transporter, merf"/>
    <property type="match status" value="1"/>
</dbReference>
<comment type="similarity">
    <text evidence="2">Belongs to the MerT family.</text>
</comment>
<name>A0ABT7QTJ9_9BACT</name>
<sequence length="303" mass="34118">MVNKKIIAALIATITASLCCVTPVLAVLAGSSSLATSFSWMEPYHNYLVGLTVLVLLYAWWDKLRVKRKDVECACDDTSGFFSSKKFLALVTLFSIVMLTFPQWGYTYFKTEEACKTCVVEEKEETTVVEKQKPVIENHTEAKQELPVFKYMRDEKAHPTACNQKACAGTGRREVDALMNHAKDEVEEMSPVVLKKMIDNEDDFILLDVREAEQRAEGAIYADETIMVTRGNLEFEIMNKIKNKDAVIVTYCRSGGRSLFAAQTLKHLGYQNTYNLKGGLKGWARASFPFDNGFGVVRQVTEE</sequence>
<organism evidence="17 18">
    <name type="scientific">Sulfurovum xiamenensis</name>
    <dbReference type="NCBI Taxonomy" id="3019066"/>
    <lineage>
        <taxon>Bacteria</taxon>
        <taxon>Pseudomonadati</taxon>
        <taxon>Campylobacterota</taxon>
        <taxon>Epsilonproteobacteria</taxon>
        <taxon>Campylobacterales</taxon>
        <taxon>Sulfurovaceae</taxon>
        <taxon>Sulfurovum</taxon>
    </lineage>
</organism>
<evidence type="ECO:0000259" key="16">
    <source>
        <dbReference type="PROSITE" id="PS50206"/>
    </source>
</evidence>
<reference evidence="17" key="1">
    <citation type="submission" date="2023-01" db="EMBL/GenBank/DDBJ databases">
        <title>Sulfurovum sp. XTW-4 genome assembly.</title>
        <authorList>
            <person name="Wang J."/>
        </authorList>
    </citation>
    <scope>NUCLEOTIDE SEQUENCE</scope>
    <source>
        <strain evidence="17">XTW-4</strain>
    </source>
</reference>
<dbReference type="EMBL" id="JAQIBC010000008">
    <property type="protein sequence ID" value="MDM5264405.1"/>
    <property type="molecule type" value="Genomic_DNA"/>
</dbReference>
<dbReference type="Pfam" id="PF00581">
    <property type="entry name" value="Rhodanese"/>
    <property type="match status" value="1"/>
</dbReference>
<accession>A0ABT7QTJ9</accession>
<evidence type="ECO:0000256" key="10">
    <source>
        <dbReference type="ARBA" id="ARBA00022914"/>
    </source>
</evidence>
<evidence type="ECO:0000256" key="13">
    <source>
        <dbReference type="ARBA" id="ARBA00030934"/>
    </source>
</evidence>
<evidence type="ECO:0000313" key="18">
    <source>
        <dbReference type="Proteomes" id="UP001169066"/>
    </source>
</evidence>
<comment type="function">
    <text evidence="14">Involved in mercury resistance. Probably transfers a mercuric ion from the periplasmic Hg(2+)-binding protein MerP to the cytoplasmic mercuric reductase MerA.</text>
</comment>
<evidence type="ECO:0000256" key="3">
    <source>
        <dbReference type="ARBA" id="ARBA00017053"/>
    </source>
</evidence>
<keyword evidence="18" id="KW-1185">Reference proteome</keyword>
<comment type="caution">
    <text evidence="17">The sequence shown here is derived from an EMBL/GenBank/DDBJ whole genome shotgun (WGS) entry which is preliminary data.</text>
</comment>
<evidence type="ECO:0000256" key="8">
    <source>
        <dbReference type="ARBA" id="ARBA00022692"/>
    </source>
</evidence>
<evidence type="ECO:0000256" key="12">
    <source>
        <dbReference type="ARBA" id="ARBA00023136"/>
    </source>
</evidence>